<evidence type="ECO:0000256" key="1">
    <source>
        <dbReference type="SAM" id="Phobius"/>
    </source>
</evidence>
<keyword evidence="1" id="KW-0472">Membrane</keyword>
<protein>
    <submittedName>
        <fullName evidence="2">Uncharacterized protein</fullName>
    </submittedName>
</protein>
<keyword evidence="1" id="KW-1133">Transmembrane helix</keyword>
<name>A0ABU4DQZ4_9DEIO</name>
<dbReference type="RefSeq" id="WP_317639693.1">
    <property type="nucleotide sequence ID" value="NZ_JAPMIV010000009.1"/>
</dbReference>
<evidence type="ECO:0000313" key="3">
    <source>
        <dbReference type="Proteomes" id="UP001276150"/>
    </source>
</evidence>
<feature type="transmembrane region" description="Helical" evidence="1">
    <location>
        <begin position="37"/>
        <end position="54"/>
    </location>
</feature>
<dbReference type="EMBL" id="JAPMIV010000009">
    <property type="protein sequence ID" value="MDV6374377.1"/>
    <property type="molecule type" value="Genomic_DNA"/>
</dbReference>
<dbReference type="Proteomes" id="UP001276150">
    <property type="component" value="Unassembled WGS sequence"/>
</dbReference>
<evidence type="ECO:0000313" key="2">
    <source>
        <dbReference type="EMBL" id="MDV6374377.1"/>
    </source>
</evidence>
<accession>A0ABU4DQZ4</accession>
<keyword evidence="3" id="KW-1185">Reference proteome</keyword>
<gene>
    <name evidence="2" type="ORF">ORD21_07220</name>
</gene>
<proteinExistence type="predicted"/>
<organism evidence="2 3">
    <name type="scientific">Deinococcus arenicola</name>
    <dbReference type="NCBI Taxonomy" id="2994950"/>
    <lineage>
        <taxon>Bacteria</taxon>
        <taxon>Thermotogati</taxon>
        <taxon>Deinococcota</taxon>
        <taxon>Deinococci</taxon>
        <taxon>Deinococcales</taxon>
        <taxon>Deinococcaceae</taxon>
        <taxon>Deinococcus</taxon>
    </lineage>
</organism>
<sequence length="149" mass="17560">MDDPHRNLRAWAIRIERELPNRIKECKAELSRMRTNAYVLVGTDLVAYYFSMSLDSTSGQVFSVILMLFIVTRVLNIQHFQEYLDSFEEQRVRVAKIIGLKHYVSVITYFSYDDSSEGWKRRQELEEAGLDLGELGRIELAQRENQYIF</sequence>
<keyword evidence="1" id="KW-0812">Transmembrane</keyword>
<reference evidence="2 3" key="1">
    <citation type="submission" date="2022-11" db="EMBL/GenBank/DDBJ databases">
        <title>Deinococcus ZS9-10, Low Temperature and Draught-tolerating, UV-resistant Bacteria from Continental Antarctica.</title>
        <authorList>
            <person name="Cheng L."/>
        </authorList>
    </citation>
    <scope>NUCLEOTIDE SEQUENCE [LARGE SCALE GENOMIC DNA]</scope>
    <source>
        <strain evidence="2 3">ZS9-10</strain>
    </source>
</reference>
<comment type="caution">
    <text evidence="2">The sequence shown here is derived from an EMBL/GenBank/DDBJ whole genome shotgun (WGS) entry which is preliminary data.</text>
</comment>
<feature type="transmembrane region" description="Helical" evidence="1">
    <location>
        <begin position="60"/>
        <end position="77"/>
    </location>
</feature>